<name>A0A382FFK0_9ZZZZ</name>
<evidence type="ECO:0000313" key="1">
    <source>
        <dbReference type="EMBL" id="SVB60897.1"/>
    </source>
</evidence>
<dbReference type="EMBL" id="UINC01049292">
    <property type="protein sequence ID" value="SVB60897.1"/>
    <property type="molecule type" value="Genomic_DNA"/>
</dbReference>
<sequence length="68" mass="8526">MTHYYIVYYDEDINYCKDHIHYYNVWKRMNDKWGELPKHIERVDCSEREYREVFGMKKAPSRITMETV</sequence>
<reference evidence="1" key="1">
    <citation type="submission" date="2018-05" db="EMBL/GenBank/DDBJ databases">
        <authorList>
            <person name="Lanie J.A."/>
            <person name="Ng W.-L."/>
            <person name="Kazmierczak K.M."/>
            <person name="Andrzejewski T.M."/>
            <person name="Davidsen T.M."/>
            <person name="Wayne K.J."/>
            <person name="Tettelin H."/>
            <person name="Glass J.I."/>
            <person name="Rusch D."/>
            <person name="Podicherti R."/>
            <person name="Tsui H.-C.T."/>
            <person name="Winkler M.E."/>
        </authorList>
    </citation>
    <scope>NUCLEOTIDE SEQUENCE</scope>
</reference>
<protein>
    <submittedName>
        <fullName evidence="1">Uncharacterized protein</fullName>
    </submittedName>
</protein>
<organism evidence="1">
    <name type="scientific">marine metagenome</name>
    <dbReference type="NCBI Taxonomy" id="408172"/>
    <lineage>
        <taxon>unclassified sequences</taxon>
        <taxon>metagenomes</taxon>
        <taxon>ecological metagenomes</taxon>
    </lineage>
</organism>
<accession>A0A382FFK0</accession>
<proteinExistence type="predicted"/>
<gene>
    <name evidence="1" type="ORF">METZ01_LOCUS213751</name>
</gene>
<dbReference type="AlphaFoldDB" id="A0A382FFK0"/>